<accession>A0A9X3UGI5</accession>
<dbReference type="AlphaFoldDB" id="A0A9X3UGI5"/>
<feature type="transmembrane region" description="Helical" evidence="1">
    <location>
        <begin position="179"/>
        <end position="201"/>
    </location>
</feature>
<protein>
    <recommendedName>
        <fullName evidence="4">DUF998 domain-containing protein</fullName>
    </recommendedName>
</protein>
<reference evidence="2" key="1">
    <citation type="submission" date="2022-11" db="EMBL/GenBank/DDBJ databases">
        <title>Draft genome sequence of Hoeflea poritis E7-10 and Hoeflea prorocentri PM5-8, separated from scleractinian coral Porites lutea and marine dinoflagellate.</title>
        <authorList>
            <person name="Zhang G."/>
            <person name="Wei Q."/>
            <person name="Cai L."/>
        </authorList>
    </citation>
    <scope>NUCLEOTIDE SEQUENCE</scope>
    <source>
        <strain evidence="2">PM5-8</strain>
    </source>
</reference>
<gene>
    <name evidence="2" type="ORF">OQ273_06520</name>
</gene>
<keyword evidence="1" id="KW-0472">Membrane</keyword>
<feature type="transmembrane region" description="Helical" evidence="1">
    <location>
        <begin position="36"/>
        <end position="55"/>
    </location>
</feature>
<keyword evidence="1" id="KW-1133">Transmembrane helix</keyword>
<evidence type="ECO:0008006" key="4">
    <source>
        <dbReference type="Google" id="ProtNLM"/>
    </source>
</evidence>
<name>A0A9X3UGI5_9HYPH</name>
<proteinExistence type="predicted"/>
<feature type="transmembrane region" description="Helical" evidence="1">
    <location>
        <begin position="153"/>
        <end position="172"/>
    </location>
</feature>
<keyword evidence="1" id="KW-0812">Transmembrane</keyword>
<evidence type="ECO:0000256" key="1">
    <source>
        <dbReference type="SAM" id="Phobius"/>
    </source>
</evidence>
<organism evidence="2 3">
    <name type="scientific">Hoeflea prorocentri</name>
    <dbReference type="NCBI Taxonomy" id="1922333"/>
    <lineage>
        <taxon>Bacteria</taxon>
        <taxon>Pseudomonadati</taxon>
        <taxon>Pseudomonadota</taxon>
        <taxon>Alphaproteobacteria</taxon>
        <taxon>Hyphomicrobiales</taxon>
        <taxon>Rhizobiaceae</taxon>
        <taxon>Hoeflea</taxon>
    </lineage>
</organism>
<comment type="caution">
    <text evidence="2">The sequence shown here is derived from an EMBL/GenBank/DDBJ whole genome shotgun (WGS) entry which is preliminary data.</text>
</comment>
<dbReference type="EMBL" id="JAPJZI010000001">
    <property type="protein sequence ID" value="MDA5398225.1"/>
    <property type="molecule type" value="Genomic_DNA"/>
</dbReference>
<dbReference type="RefSeq" id="WP_267989661.1">
    <property type="nucleotide sequence ID" value="NZ_JAPJZI010000001.1"/>
</dbReference>
<sequence length="240" mass="26221">MAGTIHSTHNRIGTFLRSKLSSHAMAPDLRMPDVDWLVHLVTMLISIAVLAPVVLQPWVEPKWLFLDALTAAELSDSCCRSYYGFISLLGIMIWVASAAVCLFAAALLFFMGKKNSFLVFALSAGLFTGWLALDDGFLLHERVLPGLGVPQNAVLAGYVIIAFGYLAANYRILLASDYWLLLAGGGALAFSMLVDVVFHSLDPNMVLLEDSAKFVGICAWATFHITTMAKILLLDREARP</sequence>
<dbReference type="Proteomes" id="UP001151234">
    <property type="component" value="Unassembled WGS sequence"/>
</dbReference>
<feature type="transmembrane region" description="Helical" evidence="1">
    <location>
        <begin position="117"/>
        <end position="133"/>
    </location>
</feature>
<feature type="transmembrane region" description="Helical" evidence="1">
    <location>
        <begin position="82"/>
        <end position="110"/>
    </location>
</feature>
<evidence type="ECO:0000313" key="2">
    <source>
        <dbReference type="EMBL" id="MDA5398225.1"/>
    </source>
</evidence>
<keyword evidence="3" id="KW-1185">Reference proteome</keyword>
<evidence type="ECO:0000313" key="3">
    <source>
        <dbReference type="Proteomes" id="UP001151234"/>
    </source>
</evidence>
<feature type="transmembrane region" description="Helical" evidence="1">
    <location>
        <begin position="213"/>
        <end position="234"/>
    </location>
</feature>